<dbReference type="EMBL" id="VJZR01000013">
    <property type="protein sequence ID" value="TRX16532.1"/>
    <property type="molecule type" value="Genomic_DNA"/>
</dbReference>
<gene>
    <name evidence="3" type="ORF">FNW17_13240</name>
</gene>
<protein>
    <submittedName>
        <fullName evidence="3">CAP domain-containing protein</fullName>
    </submittedName>
</protein>
<comment type="caution">
    <text evidence="3">The sequence shown here is derived from an EMBL/GenBank/DDBJ whole genome shotgun (WGS) entry which is preliminary data.</text>
</comment>
<dbReference type="Pfam" id="PF00188">
    <property type="entry name" value="CAP"/>
    <property type="match status" value="1"/>
</dbReference>
<dbReference type="Proteomes" id="UP000318585">
    <property type="component" value="Unassembled WGS sequence"/>
</dbReference>
<dbReference type="InterPro" id="IPR014044">
    <property type="entry name" value="CAP_dom"/>
</dbReference>
<organism evidence="3 4">
    <name type="scientific">Flavobacterium franklandianum</name>
    <dbReference type="NCBI Taxonomy" id="2594430"/>
    <lineage>
        <taxon>Bacteria</taxon>
        <taxon>Pseudomonadati</taxon>
        <taxon>Bacteroidota</taxon>
        <taxon>Flavobacteriia</taxon>
        <taxon>Flavobacteriales</taxon>
        <taxon>Flavobacteriaceae</taxon>
        <taxon>Flavobacterium</taxon>
    </lineage>
</organism>
<accession>A0A553C7Z1</accession>
<dbReference type="Gene3D" id="3.40.33.10">
    <property type="entry name" value="CAP"/>
    <property type="match status" value="1"/>
</dbReference>
<dbReference type="OrthoDB" id="982527at2"/>
<feature type="chain" id="PRO_5021799526" evidence="1">
    <location>
        <begin position="24"/>
        <end position="168"/>
    </location>
</feature>
<name>A0A553C7Z1_9FLAO</name>
<evidence type="ECO:0000256" key="1">
    <source>
        <dbReference type="SAM" id="SignalP"/>
    </source>
</evidence>
<dbReference type="InterPro" id="IPR035940">
    <property type="entry name" value="CAP_sf"/>
</dbReference>
<evidence type="ECO:0000259" key="2">
    <source>
        <dbReference type="Pfam" id="PF00188"/>
    </source>
</evidence>
<reference evidence="3 4" key="1">
    <citation type="submission" date="2019-07" db="EMBL/GenBank/DDBJ databases">
        <title>Novel species of Flavobacterium.</title>
        <authorList>
            <person name="Liu Q."/>
            <person name="Xin Y.-H."/>
        </authorList>
    </citation>
    <scope>NUCLEOTIDE SEQUENCE [LARGE SCALE GENOMIC DNA]</scope>
    <source>
        <strain evidence="3 4">LB3P56</strain>
    </source>
</reference>
<evidence type="ECO:0000313" key="3">
    <source>
        <dbReference type="EMBL" id="TRX16532.1"/>
    </source>
</evidence>
<dbReference type="SUPFAM" id="SSF55797">
    <property type="entry name" value="PR-1-like"/>
    <property type="match status" value="1"/>
</dbReference>
<keyword evidence="1" id="KW-0732">Signal</keyword>
<feature type="domain" description="SCP" evidence="2">
    <location>
        <begin position="55"/>
        <end position="162"/>
    </location>
</feature>
<proteinExistence type="predicted"/>
<sequence length="168" mass="18716">MKAKLLRVLLLVAIVFTMNSCSSDSSEIATDTSSASTQKAMTYTYNPTEIETMAIINAYRVSIGLNALKEINHISYKSEEHDHYMITNNVVNHDDFVSRSENIMKVLGAKNVGENIAYNYNSPQAAVDAWLKSPSHKANIEGNFTHFGLAIRISAEGKKYYTNIFAKI</sequence>
<dbReference type="RefSeq" id="WP_143391792.1">
    <property type="nucleotide sequence ID" value="NZ_VJZQ01000031.1"/>
</dbReference>
<dbReference type="AlphaFoldDB" id="A0A553C7Z1"/>
<feature type="signal peptide" evidence="1">
    <location>
        <begin position="1"/>
        <end position="23"/>
    </location>
</feature>
<dbReference type="PANTHER" id="PTHR31157">
    <property type="entry name" value="SCP DOMAIN-CONTAINING PROTEIN"/>
    <property type="match status" value="1"/>
</dbReference>
<evidence type="ECO:0000313" key="4">
    <source>
        <dbReference type="Proteomes" id="UP000318585"/>
    </source>
</evidence>
<dbReference type="PANTHER" id="PTHR31157:SF1">
    <property type="entry name" value="SCP DOMAIN-CONTAINING PROTEIN"/>
    <property type="match status" value="1"/>
</dbReference>
<keyword evidence="4" id="KW-1185">Reference proteome</keyword>
<dbReference type="CDD" id="cd05379">
    <property type="entry name" value="CAP_bacterial"/>
    <property type="match status" value="1"/>
</dbReference>